<feature type="region of interest" description="Disordered" evidence="10">
    <location>
        <begin position="264"/>
        <end position="304"/>
    </location>
</feature>
<dbReference type="EMBL" id="JAKCXM010000101">
    <property type="protein sequence ID" value="KAJ0402492.1"/>
    <property type="molecule type" value="Genomic_DNA"/>
</dbReference>
<comment type="caution">
    <text evidence="11">The sequence shown here is derived from an EMBL/GenBank/DDBJ whole genome shotgun (WGS) entry which is preliminary data.</text>
</comment>
<evidence type="ECO:0000256" key="8">
    <source>
        <dbReference type="ARBA" id="ARBA00023212"/>
    </source>
</evidence>
<dbReference type="PANTHER" id="PTHR31598">
    <property type="entry name" value="IQ DOMAIN-CONTAINING PROTEIN D"/>
    <property type="match status" value="1"/>
</dbReference>
<feature type="compositionally biased region" description="Basic residues" evidence="10">
    <location>
        <begin position="671"/>
        <end position="695"/>
    </location>
</feature>
<feature type="region of interest" description="Disordered" evidence="10">
    <location>
        <begin position="1"/>
        <end position="27"/>
    </location>
</feature>
<feature type="region of interest" description="Disordered" evidence="10">
    <location>
        <begin position="671"/>
        <end position="713"/>
    </location>
</feature>
<evidence type="ECO:0000313" key="12">
    <source>
        <dbReference type="Proteomes" id="UP001209570"/>
    </source>
</evidence>
<dbReference type="PANTHER" id="PTHR31598:SF1">
    <property type="entry name" value="DYNEIN REGULATORY COMPLEX PROTEIN 10"/>
    <property type="match status" value="1"/>
</dbReference>
<evidence type="ECO:0000256" key="9">
    <source>
        <dbReference type="ARBA" id="ARBA00023273"/>
    </source>
</evidence>
<keyword evidence="8" id="KW-0206">Cytoskeleton</keyword>
<dbReference type="PROSITE" id="PS50096">
    <property type="entry name" value="IQ"/>
    <property type="match status" value="1"/>
</dbReference>
<comment type="function">
    <text evidence="1">Component of the nexin-dynein regulatory complex (N-DRC), a key regulator of ciliary/flagellar motility which maintains the alignment and integrity of the distal axoneme and regulates microtubule sliding in motile axonemes.</text>
</comment>
<reference evidence="11" key="1">
    <citation type="submission" date="2021-12" db="EMBL/GenBank/DDBJ databases">
        <title>Prjna785345.</title>
        <authorList>
            <person name="Rujirawat T."/>
            <person name="Krajaejun T."/>
        </authorList>
    </citation>
    <scope>NUCLEOTIDE SEQUENCE</scope>
    <source>
        <strain evidence="11">Pi057C3</strain>
    </source>
</reference>
<evidence type="ECO:0000256" key="6">
    <source>
        <dbReference type="ARBA" id="ARBA00022846"/>
    </source>
</evidence>
<name>A0AAD5M4B6_PYTIN</name>
<feature type="region of interest" description="Disordered" evidence="10">
    <location>
        <begin position="514"/>
        <end position="544"/>
    </location>
</feature>
<comment type="subcellular location">
    <subcellularLocation>
        <location evidence="2">Cytoplasm</location>
        <location evidence="2">Cytoskeleton</location>
        <location evidence="2">Flagellum axoneme</location>
    </subcellularLocation>
</comment>
<evidence type="ECO:0000256" key="2">
    <source>
        <dbReference type="ARBA" id="ARBA00004611"/>
    </source>
</evidence>
<evidence type="ECO:0000256" key="1">
    <source>
        <dbReference type="ARBA" id="ARBA00003029"/>
    </source>
</evidence>
<sequence>MRSPSRVSFSSNRSRTPSASTPPLPREEETLFRCEAWLPPTTCGGSGGGVLSFFTNRRHKEPSAVPLTLFSAIIGVSVEKDTGSRASRALLLRLGDRAPVVVVSPLETTVSPDNPEVYPPSKTTLTLDVKSEDDVRRSLRYGVATLSAPLDVLVDARDAPALLDAIKRFFYTVTVVSMPPGPAGPNGSEDIGTSLGFEALTRPRPTNEVDRIIQQAMDEVALNIQDELEEDENDDRSVTQVESDRIVAVLDDTLVSLESLGRLHSTESDASSRLRDAGAENNTDEDDAHEDVDGRESAVQKAAPRCGHTAALVVRHRRIERALLQQRARRTEQRVQRRLSAVDAVDDPRPETVDKLDEEPHEDDGHDAPGADHDDDEDDDESDDDDDEQDWETDARRLFPKSLHSLVTALRCSAAECPLASDAPSSPSWQALCVAWRALTALSAPRLRLSCEQQDIAARDWSETARRLREIEDDRQQVLLELRVAQDARREAARASRDRIESLRVALSETQRQASEAMDEIQRGREQDAQRAATQLEADRAHTTERGLALARKVERLTQANEAEESASMTAVRLRVAMELADVVRRYDESLLALDDAIAQEATENARLVLESARLEALVARMDDDRREQLAELQAIEAAERARRLRDLNAFRLIQRVQAVIRGFLARRQMRGQLKKKAKKKKKKGKGAKKTKAAKRTPASSPSKKKATSARRR</sequence>
<feature type="compositionally biased region" description="Basic residues" evidence="10">
    <location>
        <begin position="703"/>
        <end position="713"/>
    </location>
</feature>
<organism evidence="11 12">
    <name type="scientific">Pythium insidiosum</name>
    <name type="common">Pythiosis disease agent</name>
    <dbReference type="NCBI Taxonomy" id="114742"/>
    <lineage>
        <taxon>Eukaryota</taxon>
        <taxon>Sar</taxon>
        <taxon>Stramenopiles</taxon>
        <taxon>Oomycota</taxon>
        <taxon>Peronosporomycetes</taxon>
        <taxon>Pythiales</taxon>
        <taxon>Pythiaceae</taxon>
        <taxon>Pythium</taxon>
    </lineage>
</organism>
<evidence type="ECO:0000256" key="3">
    <source>
        <dbReference type="ARBA" id="ARBA00009071"/>
    </source>
</evidence>
<evidence type="ECO:0000256" key="4">
    <source>
        <dbReference type="ARBA" id="ARBA00021752"/>
    </source>
</evidence>
<feature type="compositionally biased region" description="Acidic residues" evidence="10">
    <location>
        <begin position="373"/>
        <end position="392"/>
    </location>
</feature>
<feature type="compositionally biased region" description="Basic and acidic residues" evidence="10">
    <location>
        <begin position="363"/>
        <end position="372"/>
    </location>
</feature>
<evidence type="ECO:0000256" key="5">
    <source>
        <dbReference type="ARBA" id="ARBA00022490"/>
    </source>
</evidence>
<evidence type="ECO:0000256" key="7">
    <source>
        <dbReference type="ARBA" id="ARBA00023069"/>
    </source>
</evidence>
<accession>A0AAD5M4B6</accession>
<protein>
    <recommendedName>
        <fullName evidence="4">Dynein regulatory complex protein 10</fullName>
    </recommendedName>
</protein>
<evidence type="ECO:0000313" key="11">
    <source>
        <dbReference type="EMBL" id="KAJ0402492.1"/>
    </source>
</evidence>
<proteinExistence type="inferred from homology"/>
<dbReference type="Proteomes" id="UP001209570">
    <property type="component" value="Unassembled WGS sequence"/>
</dbReference>
<feature type="compositionally biased region" description="Low complexity" evidence="10">
    <location>
        <begin position="1"/>
        <end position="15"/>
    </location>
</feature>
<feature type="region of interest" description="Disordered" evidence="10">
    <location>
        <begin position="327"/>
        <end position="395"/>
    </location>
</feature>
<keyword evidence="5" id="KW-0963">Cytoplasm</keyword>
<keyword evidence="6" id="KW-0282">Flagellum</keyword>
<keyword evidence="12" id="KW-1185">Reference proteome</keyword>
<feature type="compositionally biased region" description="Basic and acidic residues" evidence="10">
    <location>
        <begin position="520"/>
        <end position="529"/>
    </location>
</feature>
<keyword evidence="7" id="KW-0969">Cilium</keyword>
<feature type="compositionally biased region" description="Basic and acidic residues" evidence="10">
    <location>
        <begin position="264"/>
        <end position="278"/>
    </location>
</feature>
<gene>
    <name evidence="11" type="ORF">P43SY_003424</name>
</gene>
<comment type="similarity">
    <text evidence="3">Belongs to the DRC10 family.</text>
</comment>
<feature type="compositionally biased region" description="Basic and acidic residues" evidence="10">
    <location>
        <begin position="346"/>
        <end position="355"/>
    </location>
</feature>
<dbReference type="AlphaFoldDB" id="A0AAD5M4B6"/>
<dbReference type="InterPro" id="IPR042815">
    <property type="entry name" value="DRC10"/>
</dbReference>
<keyword evidence="9" id="KW-0966">Cell projection</keyword>
<evidence type="ECO:0000256" key="10">
    <source>
        <dbReference type="SAM" id="MobiDB-lite"/>
    </source>
</evidence>